<feature type="transmembrane region" description="Helical" evidence="1">
    <location>
        <begin position="66"/>
        <end position="86"/>
    </location>
</feature>
<dbReference type="Proteomes" id="UP000293637">
    <property type="component" value="Unassembled WGS sequence"/>
</dbReference>
<dbReference type="PANTHER" id="PTHR35531:SF1">
    <property type="entry name" value="INNER MEMBRANE PROTEIN YBCI-RELATED"/>
    <property type="match status" value="1"/>
</dbReference>
<keyword evidence="1" id="KW-0472">Membrane</keyword>
<dbReference type="EMBL" id="SCHB01000281">
    <property type="protein sequence ID" value="TBW68120.1"/>
    <property type="molecule type" value="Genomic_DNA"/>
</dbReference>
<evidence type="ECO:0000313" key="2">
    <source>
        <dbReference type="EMBL" id="TBW68120.1"/>
    </source>
</evidence>
<sequence length="116" mass="13085">MTGKTHASCGFLVGAITPQYFHTDIFTSISVIVLSVISSILPDICHTQSKIGRRFRLTSFFVRILFGHRTFTHSLLFIIGISFLLYFIQTPLYYMVAIVIGMFSHVILDILTPRGV</sequence>
<gene>
    <name evidence="2" type="ORF">EQ812_13840</name>
</gene>
<keyword evidence="2" id="KW-0378">Hydrolase</keyword>
<feature type="transmembrane region" description="Helical" evidence="1">
    <location>
        <begin position="25"/>
        <end position="45"/>
    </location>
</feature>
<keyword evidence="1" id="KW-0812">Transmembrane</keyword>
<dbReference type="PANTHER" id="PTHR35531">
    <property type="entry name" value="INNER MEMBRANE PROTEIN YBCI-RELATED"/>
    <property type="match status" value="1"/>
</dbReference>
<feature type="transmembrane region" description="Helical" evidence="1">
    <location>
        <begin position="92"/>
        <end position="111"/>
    </location>
</feature>
<feature type="non-terminal residue" evidence="2">
    <location>
        <position position="116"/>
    </location>
</feature>
<reference evidence="2 3" key="1">
    <citation type="journal article" date="2019" name="Sci. Transl. Med.">
        <title>Quorum sensing between bacterial species on the skin protects against epidermal injury in atopic dermatitis.</title>
        <authorList>
            <person name="Williams M.R."/>
        </authorList>
    </citation>
    <scope>NUCLEOTIDE SEQUENCE [LARGE SCALE GENOMIC DNA]</scope>
    <source>
        <strain evidence="2 3">E7</strain>
    </source>
</reference>
<proteinExistence type="predicted"/>
<accession>A0A4V2KUM0</accession>
<evidence type="ECO:0000256" key="1">
    <source>
        <dbReference type="SAM" id="Phobius"/>
    </source>
</evidence>
<comment type="caution">
    <text evidence="2">The sequence shown here is derived from an EMBL/GenBank/DDBJ whole genome shotgun (WGS) entry which is preliminary data.</text>
</comment>
<protein>
    <submittedName>
        <fullName evidence="2">Metal-dependent hydrolase</fullName>
    </submittedName>
</protein>
<organism evidence="2 3">
    <name type="scientific">Staphylococcus lugdunensis</name>
    <dbReference type="NCBI Taxonomy" id="28035"/>
    <lineage>
        <taxon>Bacteria</taxon>
        <taxon>Bacillati</taxon>
        <taxon>Bacillota</taxon>
        <taxon>Bacilli</taxon>
        <taxon>Bacillales</taxon>
        <taxon>Staphylococcaceae</taxon>
        <taxon>Staphylococcus</taxon>
    </lineage>
</organism>
<dbReference type="Pfam" id="PF04307">
    <property type="entry name" value="YdjM"/>
    <property type="match status" value="1"/>
</dbReference>
<dbReference type="InterPro" id="IPR007404">
    <property type="entry name" value="YdjM-like"/>
</dbReference>
<name>A0A4V2KUM0_STALU</name>
<evidence type="ECO:0000313" key="3">
    <source>
        <dbReference type="Proteomes" id="UP000293637"/>
    </source>
</evidence>
<dbReference type="RefSeq" id="WP_131513224.1">
    <property type="nucleotide sequence ID" value="NZ_SCHB01000281.1"/>
</dbReference>
<dbReference type="GO" id="GO:0016787">
    <property type="term" value="F:hydrolase activity"/>
    <property type="evidence" value="ECO:0007669"/>
    <property type="project" value="UniProtKB-KW"/>
</dbReference>
<dbReference type="AlphaFoldDB" id="A0A4V2KUM0"/>
<keyword evidence="1" id="KW-1133">Transmembrane helix</keyword>